<protein>
    <submittedName>
        <fullName evidence="2">DUF4352 domain-containing protein</fullName>
    </submittedName>
</protein>
<comment type="caution">
    <text evidence="2">The sequence shown here is derived from an EMBL/GenBank/DDBJ whole genome shotgun (WGS) entry which is preliminary data.</text>
</comment>
<name>A0A9X3NJD8_9ACTN</name>
<sequence length="58" mass="6429">MDGKGREHSSHELIDSQFFPEQINPGSEAFDVPEGTEAKTIVVQDHLSTDEPARFTAE</sequence>
<dbReference type="Proteomes" id="UP001140076">
    <property type="component" value="Unassembled WGS sequence"/>
</dbReference>
<evidence type="ECO:0000313" key="3">
    <source>
        <dbReference type="Proteomes" id="UP001140076"/>
    </source>
</evidence>
<reference evidence="2" key="1">
    <citation type="submission" date="2021-10" db="EMBL/GenBank/DDBJ databases">
        <title>Streptomonospora sp. nov., isolated from mangrove soil.</title>
        <authorList>
            <person name="Chen X."/>
            <person name="Ge X."/>
            <person name="Liu W."/>
        </authorList>
    </citation>
    <scope>NUCLEOTIDE SEQUENCE</scope>
    <source>
        <strain evidence="2">S1-112</strain>
    </source>
</reference>
<proteinExistence type="predicted"/>
<gene>
    <name evidence="2" type="ORF">LG943_07210</name>
</gene>
<organism evidence="2 3">
    <name type="scientific">Streptomonospora mangrovi</name>
    <dbReference type="NCBI Taxonomy" id="2883123"/>
    <lineage>
        <taxon>Bacteria</taxon>
        <taxon>Bacillati</taxon>
        <taxon>Actinomycetota</taxon>
        <taxon>Actinomycetes</taxon>
        <taxon>Streptosporangiales</taxon>
        <taxon>Nocardiopsidaceae</taxon>
        <taxon>Streptomonospora</taxon>
    </lineage>
</organism>
<keyword evidence="3" id="KW-1185">Reference proteome</keyword>
<feature type="region of interest" description="Disordered" evidence="1">
    <location>
        <begin position="1"/>
        <end position="23"/>
    </location>
</feature>
<dbReference type="AlphaFoldDB" id="A0A9X3NJD8"/>
<accession>A0A9X3NJD8</accession>
<dbReference type="EMBL" id="JAJAQC010000008">
    <property type="protein sequence ID" value="MDA0564115.1"/>
    <property type="molecule type" value="Genomic_DNA"/>
</dbReference>
<evidence type="ECO:0000256" key="1">
    <source>
        <dbReference type="SAM" id="MobiDB-lite"/>
    </source>
</evidence>
<feature type="compositionally biased region" description="Basic and acidic residues" evidence="1">
    <location>
        <begin position="1"/>
        <end position="14"/>
    </location>
</feature>
<evidence type="ECO:0000313" key="2">
    <source>
        <dbReference type="EMBL" id="MDA0564115.1"/>
    </source>
</evidence>